<comment type="caution">
    <text evidence="2">The sequence shown here is derived from an EMBL/GenBank/DDBJ whole genome shotgun (WGS) entry which is preliminary data.</text>
</comment>
<gene>
    <name evidence="2" type="ORF">IV02_17650</name>
</gene>
<evidence type="ECO:0000313" key="2">
    <source>
        <dbReference type="EMBL" id="KFE50255.1"/>
    </source>
</evidence>
<proteinExistence type="predicted"/>
<evidence type="ECO:0000313" key="3">
    <source>
        <dbReference type="Proteomes" id="UP000028643"/>
    </source>
</evidence>
<feature type="compositionally biased region" description="Gly residues" evidence="1">
    <location>
        <begin position="236"/>
        <end position="251"/>
    </location>
</feature>
<accession>A0A085V492</accession>
<protein>
    <submittedName>
        <fullName evidence="2">Uncharacterized protein</fullName>
    </submittedName>
</protein>
<dbReference type="PATRIC" id="fig|317.174.peg.3605"/>
<dbReference type="RefSeq" id="WP_052028549.1">
    <property type="nucleotide sequence ID" value="NZ_JPQT01000112.1"/>
</dbReference>
<organism evidence="2 3">
    <name type="scientific">Pseudomonas syringae</name>
    <dbReference type="NCBI Taxonomy" id="317"/>
    <lineage>
        <taxon>Bacteria</taxon>
        <taxon>Pseudomonadati</taxon>
        <taxon>Pseudomonadota</taxon>
        <taxon>Gammaproteobacteria</taxon>
        <taxon>Pseudomonadales</taxon>
        <taxon>Pseudomonadaceae</taxon>
        <taxon>Pseudomonas</taxon>
    </lineage>
</organism>
<dbReference type="Proteomes" id="UP000028643">
    <property type="component" value="Unassembled WGS sequence"/>
</dbReference>
<dbReference type="AlphaFoldDB" id="A0A085V492"/>
<dbReference type="EMBL" id="JPQT01000112">
    <property type="protein sequence ID" value="KFE50255.1"/>
    <property type="molecule type" value="Genomic_DNA"/>
</dbReference>
<name>A0A085V492_PSESX</name>
<feature type="region of interest" description="Disordered" evidence="1">
    <location>
        <begin position="236"/>
        <end position="267"/>
    </location>
</feature>
<sequence>MGRYAPSDENGYTAGVITPSPSMPATGVFGTGRSAFITTTSTFIVPAETIRVRLFGAGSSGASDSYAGGGGGFALKVLSGLAVGASVPVTIGQAGVGTTGGTTSFGAYFSATGGPAGNSLGTPLVAGTGVGGDLNTRGALPGATSRSSGGGVANVFGNGGVTSGNGGSPYKPGFSGLTGRGGNVIPAGINNNATGGNGEAGENFSIDFIGTGGGGAGGYPEAGNGMNGGGGGAGNQSMGGAGGWPGGGGGASNAPGAGADGLGIVEW</sequence>
<evidence type="ECO:0000256" key="1">
    <source>
        <dbReference type="SAM" id="MobiDB-lite"/>
    </source>
</evidence>
<reference evidence="2 3" key="1">
    <citation type="submission" date="2014-07" db="EMBL/GenBank/DDBJ databases">
        <title>Draft Genome Sequences of Environmental Pseudomonas syringae strains.</title>
        <authorList>
            <person name="Baltrus D.A."/>
            <person name="Berge O."/>
            <person name="Morris C."/>
        </authorList>
    </citation>
    <scope>NUCLEOTIDE SEQUENCE [LARGE SCALE GENOMIC DNA]</scope>
    <source>
        <strain evidence="2 3">CEB003</strain>
    </source>
</reference>